<dbReference type="InterPro" id="IPR002933">
    <property type="entry name" value="Peptidase_M20"/>
</dbReference>
<dbReference type="InterPro" id="IPR011650">
    <property type="entry name" value="Peptidase_M20_dimer"/>
</dbReference>
<dbReference type="SUPFAM" id="SSF53187">
    <property type="entry name" value="Zn-dependent exopeptidases"/>
    <property type="match status" value="1"/>
</dbReference>
<dbReference type="PROSITE" id="PS00758">
    <property type="entry name" value="ARGE_DAPE_CPG2_1"/>
    <property type="match status" value="1"/>
</dbReference>
<dbReference type="Gene3D" id="3.30.70.360">
    <property type="match status" value="1"/>
</dbReference>
<feature type="domain" description="Peptidase M20 dimerisation" evidence="6">
    <location>
        <begin position="186"/>
        <end position="279"/>
    </location>
</feature>
<dbReference type="SUPFAM" id="SSF55031">
    <property type="entry name" value="Bacterial exopeptidase dimerisation domain"/>
    <property type="match status" value="1"/>
</dbReference>
<evidence type="ECO:0000313" key="7">
    <source>
        <dbReference type="EMBL" id="KGJ79415.1"/>
    </source>
</evidence>
<dbReference type="EC" id="3.4.17.11" evidence="8"/>
<keyword evidence="4" id="KW-0862">Zinc</keyword>
<comment type="caution">
    <text evidence="7">The sequence shown here is derived from an EMBL/GenBank/DDBJ whole genome shotgun (WGS) entry which is preliminary data.</text>
</comment>
<dbReference type="InterPro" id="IPR050072">
    <property type="entry name" value="Peptidase_M20A"/>
</dbReference>
<dbReference type="PANTHER" id="PTHR43808:SF9">
    <property type="entry name" value="BLL0789 PROTEIN"/>
    <property type="match status" value="1"/>
</dbReference>
<evidence type="ECO:0000256" key="5">
    <source>
        <dbReference type="PIRSR" id="PIRSR037238-1"/>
    </source>
</evidence>
<dbReference type="AlphaFoldDB" id="A0A099JMQ4"/>
<dbReference type="InterPro" id="IPR017150">
    <property type="entry name" value="Pept_M20_glutamate_carboxypep"/>
</dbReference>
<dbReference type="EMBL" id="JACHBQ010000001">
    <property type="protein sequence ID" value="MBB5639861.1"/>
    <property type="molecule type" value="Genomic_DNA"/>
</dbReference>
<protein>
    <submittedName>
        <fullName evidence="8">Glutamate carboxypeptidase</fullName>
        <ecNumber evidence="8">3.4.17.11</ecNumber>
    </submittedName>
    <submittedName>
        <fullName evidence="7">Peptidase M20</fullName>
    </submittedName>
</protein>
<accession>A0A099JMQ4</accession>
<organism evidence="7 9">
    <name type="scientific">Cryobacterium roopkundense</name>
    <dbReference type="NCBI Taxonomy" id="1001240"/>
    <lineage>
        <taxon>Bacteria</taxon>
        <taxon>Bacillati</taxon>
        <taxon>Actinomycetota</taxon>
        <taxon>Actinomycetes</taxon>
        <taxon>Micrococcales</taxon>
        <taxon>Microbacteriaceae</taxon>
        <taxon>Cryobacterium</taxon>
    </lineage>
</organism>
<feature type="active site" description="Proton acceptor" evidence="5">
    <location>
        <position position="152"/>
    </location>
</feature>
<evidence type="ECO:0000313" key="9">
    <source>
        <dbReference type="Proteomes" id="UP000029864"/>
    </source>
</evidence>
<evidence type="ECO:0000259" key="6">
    <source>
        <dbReference type="Pfam" id="PF07687"/>
    </source>
</evidence>
<reference evidence="7 9" key="1">
    <citation type="submission" date="2014-08" db="EMBL/GenBank/DDBJ databases">
        <authorList>
            <person name="Sisinthy S."/>
        </authorList>
    </citation>
    <scope>NUCLEOTIDE SEQUENCE [LARGE SCALE GENOMIC DNA]</scope>
    <source>
        <strain evidence="7 9">RuG17</strain>
    </source>
</reference>
<dbReference type="eggNOG" id="COG0624">
    <property type="taxonomic scope" value="Bacteria"/>
</dbReference>
<dbReference type="PIRSF" id="PIRSF037238">
    <property type="entry name" value="Carboxypeptidase_G2"/>
    <property type="match status" value="1"/>
</dbReference>
<dbReference type="GO" id="GO:0046872">
    <property type="term" value="F:metal ion binding"/>
    <property type="evidence" value="ECO:0007669"/>
    <property type="project" value="UniProtKB-KW"/>
</dbReference>
<dbReference type="Pfam" id="PF01546">
    <property type="entry name" value="Peptidase_M20"/>
    <property type="match status" value="1"/>
</dbReference>
<keyword evidence="8" id="KW-0121">Carboxypeptidase</keyword>
<sequence length="388" mass="39818">MPDLIHTAEAHQTDILTDVHDLVGIESHSYDKSGLDRGLAHIDTLVRKHLGEPGESIRSDGGALGDVLRLTYPGTGSGAVLVIAHYDTVWPTGTLAGWPVSSQTDAAGRSIETGPGIFDMKTGLVQGIWALKLLRESGKAYPTVTFLFNGDEEIGSLVSRPIIEEAARAADAVLVLEPTSDGAVKTGRKGVGIFKATATGVEAHAGLNPADGASAIHALAAFVTAVSGIADPDRGTTINVGLISGGSGTNVVAGTAVADIDIRIEDPAEMARVDAAFDAVESADPRVTITVDHGWNRPPMSLTAPGERLLAVVQQSAADLGVELENVDVGGGSDANFVSALGVPVLCGMGAVGHGAHARHEFIYPDAIPLYTAITAGTLARLADGLAV</sequence>
<dbReference type="OrthoDB" id="9783294at2"/>
<proteinExistence type="predicted"/>
<dbReference type="GO" id="GO:0004180">
    <property type="term" value="F:carboxypeptidase activity"/>
    <property type="evidence" value="ECO:0007669"/>
    <property type="project" value="UniProtKB-KW"/>
</dbReference>
<name>A0A099JMQ4_9MICO</name>
<dbReference type="Proteomes" id="UP000029864">
    <property type="component" value="Unassembled WGS sequence"/>
</dbReference>
<comment type="cofactor">
    <cofactor evidence="1">
        <name>Zn(2+)</name>
        <dbReference type="ChEBI" id="CHEBI:29105"/>
    </cofactor>
</comment>
<evidence type="ECO:0000256" key="1">
    <source>
        <dbReference type="ARBA" id="ARBA00001947"/>
    </source>
</evidence>
<dbReference type="EMBL" id="JPXF01000014">
    <property type="protein sequence ID" value="KGJ79415.1"/>
    <property type="molecule type" value="Genomic_DNA"/>
</dbReference>
<dbReference type="CDD" id="cd03885">
    <property type="entry name" value="M20_CPDG2"/>
    <property type="match status" value="1"/>
</dbReference>
<dbReference type="PANTHER" id="PTHR43808">
    <property type="entry name" value="ACETYLORNITHINE DEACETYLASE"/>
    <property type="match status" value="1"/>
</dbReference>
<reference evidence="8 10" key="2">
    <citation type="submission" date="2020-08" db="EMBL/GenBank/DDBJ databases">
        <title>Sequencing the genomes of 1000 actinobacteria strains.</title>
        <authorList>
            <person name="Klenk H.-P."/>
        </authorList>
    </citation>
    <scope>NUCLEOTIDE SEQUENCE [LARGE SCALE GENOMIC DNA]</scope>
    <source>
        <strain evidence="8 10">DSM 21065</strain>
    </source>
</reference>
<evidence type="ECO:0000256" key="2">
    <source>
        <dbReference type="ARBA" id="ARBA00022723"/>
    </source>
</evidence>
<dbReference type="InterPro" id="IPR001261">
    <property type="entry name" value="ArgE/DapE_CS"/>
</dbReference>
<dbReference type="Gene3D" id="3.40.630.10">
    <property type="entry name" value="Zn peptidases"/>
    <property type="match status" value="1"/>
</dbReference>
<dbReference type="InterPro" id="IPR036264">
    <property type="entry name" value="Bact_exopeptidase_dim_dom"/>
</dbReference>
<evidence type="ECO:0000313" key="10">
    <source>
        <dbReference type="Proteomes" id="UP000561726"/>
    </source>
</evidence>
<keyword evidence="2" id="KW-0479">Metal-binding</keyword>
<dbReference type="Proteomes" id="UP000561726">
    <property type="component" value="Unassembled WGS sequence"/>
</dbReference>
<evidence type="ECO:0000256" key="4">
    <source>
        <dbReference type="ARBA" id="ARBA00022833"/>
    </source>
</evidence>
<feature type="active site" evidence="5">
    <location>
        <position position="87"/>
    </location>
</feature>
<keyword evidence="3 8" id="KW-0378">Hydrolase</keyword>
<evidence type="ECO:0000256" key="3">
    <source>
        <dbReference type="ARBA" id="ARBA00022801"/>
    </source>
</evidence>
<gene>
    <name evidence="8" type="ORF">BJ997_000409</name>
    <name evidence="7" type="ORF">GY21_05230</name>
</gene>
<dbReference type="RefSeq" id="WP_035835612.1">
    <property type="nucleotide sequence ID" value="NZ_JACHBQ010000001.1"/>
</dbReference>
<dbReference type="Pfam" id="PF07687">
    <property type="entry name" value="M20_dimer"/>
    <property type="match status" value="1"/>
</dbReference>
<dbReference type="STRING" id="1001240.GY21_05230"/>
<keyword evidence="8" id="KW-0645">Protease</keyword>
<keyword evidence="9" id="KW-1185">Reference proteome</keyword>
<evidence type="ECO:0000313" key="8">
    <source>
        <dbReference type="EMBL" id="MBB5639861.1"/>
    </source>
</evidence>